<keyword evidence="7 8" id="KW-0539">Nucleus</keyword>
<evidence type="ECO:0000256" key="9">
    <source>
        <dbReference type="RuleBase" id="RU000682"/>
    </source>
</evidence>
<evidence type="ECO:0000313" key="13">
    <source>
        <dbReference type="Proteomes" id="UP001159405"/>
    </source>
</evidence>
<reference evidence="12 13" key="1">
    <citation type="submission" date="2022-05" db="EMBL/GenBank/DDBJ databases">
        <authorList>
            <consortium name="Genoscope - CEA"/>
            <person name="William W."/>
        </authorList>
    </citation>
    <scope>NUCLEOTIDE SEQUENCE [LARGE SCALE GENOMIC DNA]</scope>
</reference>
<evidence type="ECO:0000256" key="5">
    <source>
        <dbReference type="ARBA" id="ARBA00023155"/>
    </source>
</evidence>
<dbReference type="CDD" id="cd00086">
    <property type="entry name" value="homeodomain"/>
    <property type="match status" value="1"/>
</dbReference>
<organism evidence="12 13">
    <name type="scientific">Porites lobata</name>
    <dbReference type="NCBI Taxonomy" id="104759"/>
    <lineage>
        <taxon>Eukaryota</taxon>
        <taxon>Metazoa</taxon>
        <taxon>Cnidaria</taxon>
        <taxon>Anthozoa</taxon>
        <taxon>Hexacorallia</taxon>
        <taxon>Scleractinia</taxon>
        <taxon>Fungiina</taxon>
        <taxon>Poritidae</taxon>
        <taxon>Porites</taxon>
    </lineage>
</organism>
<keyword evidence="2" id="KW-0217">Developmental protein</keyword>
<feature type="region of interest" description="Disordered" evidence="10">
    <location>
        <begin position="148"/>
        <end position="190"/>
    </location>
</feature>
<dbReference type="Proteomes" id="UP001159405">
    <property type="component" value="Unassembled WGS sequence"/>
</dbReference>
<comment type="subcellular location">
    <subcellularLocation>
        <location evidence="1 8 9">Nucleus</location>
    </subcellularLocation>
</comment>
<sequence length="190" mass="22305">MDLLKHHYLYSPQHHPYRLTGMRYGAVSPYQVVSIPRCTCECYCERSRVQIVDTEARNLSESDREGRSRDLDDLKNDFCLDKTGRRNRTTYKRWQIDELERAFSLNPYPTSVFKKTLALRLGLRDSRVQVWFQNRRAKAKRERHGGISECCSNDTETELTEAEDEQSEHVTEHVTEGNENKDSEQDVDVD</sequence>
<evidence type="ECO:0000256" key="1">
    <source>
        <dbReference type="ARBA" id="ARBA00004123"/>
    </source>
</evidence>
<keyword evidence="6" id="KW-0804">Transcription</keyword>
<feature type="DNA-binding region" description="Homeobox" evidence="8">
    <location>
        <begin position="84"/>
        <end position="143"/>
    </location>
</feature>
<dbReference type="EMBL" id="CALNXK010000151">
    <property type="protein sequence ID" value="CAH3169607.1"/>
    <property type="molecule type" value="Genomic_DNA"/>
</dbReference>
<dbReference type="Gene3D" id="1.10.10.60">
    <property type="entry name" value="Homeodomain-like"/>
    <property type="match status" value="1"/>
</dbReference>
<dbReference type="SMART" id="SM00389">
    <property type="entry name" value="HOX"/>
    <property type="match status" value="1"/>
</dbReference>
<dbReference type="PANTHER" id="PTHR24328">
    <property type="entry name" value="HOMEOBOX PROTEIN MOX"/>
    <property type="match status" value="1"/>
</dbReference>
<evidence type="ECO:0000256" key="3">
    <source>
        <dbReference type="ARBA" id="ARBA00023015"/>
    </source>
</evidence>
<dbReference type="InterPro" id="IPR042634">
    <property type="entry name" value="MOX-1/MOX-2"/>
</dbReference>
<feature type="compositionally biased region" description="Acidic residues" evidence="10">
    <location>
        <begin position="155"/>
        <end position="166"/>
    </location>
</feature>
<feature type="compositionally biased region" description="Basic and acidic residues" evidence="10">
    <location>
        <begin position="167"/>
        <end position="184"/>
    </location>
</feature>
<evidence type="ECO:0000256" key="8">
    <source>
        <dbReference type="PROSITE-ProRule" id="PRU00108"/>
    </source>
</evidence>
<protein>
    <recommendedName>
        <fullName evidence="11">Homeobox domain-containing protein</fullName>
    </recommendedName>
</protein>
<gene>
    <name evidence="12" type="ORF">PLOB_00010196</name>
</gene>
<evidence type="ECO:0000256" key="7">
    <source>
        <dbReference type="ARBA" id="ARBA00023242"/>
    </source>
</evidence>
<evidence type="ECO:0000256" key="10">
    <source>
        <dbReference type="SAM" id="MobiDB-lite"/>
    </source>
</evidence>
<dbReference type="PANTHER" id="PTHR24328:SF7">
    <property type="entry name" value="BUTTONLESS"/>
    <property type="match status" value="1"/>
</dbReference>
<name>A0ABN8QT20_9CNID</name>
<keyword evidence="5 8" id="KW-0371">Homeobox</keyword>
<dbReference type="PROSITE" id="PS50071">
    <property type="entry name" value="HOMEOBOX_2"/>
    <property type="match status" value="1"/>
</dbReference>
<dbReference type="InterPro" id="IPR017970">
    <property type="entry name" value="Homeobox_CS"/>
</dbReference>
<dbReference type="SUPFAM" id="SSF46689">
    <property type="entry name" value="Homeodomain-like"/>
    <property type="match status" value="1"/>
</dbReference>
<proteinExistence type="predicted"/>
<evidence type="ECO:0000259" key="11">
    <source>
        <dbReference type="PROSITE" id="PS50071"/>
    </source>
</evidence>
<dbReference type="InterPro" id="IPR009057">
    <property type="entry name" value="Homeodomain-like_sf"/>
</dbReference>
<evidence type="ECO:0000256" key="6">
    <source>
        <dbReference type="ARBA" id="ARBA00023163"/>
    </source>
</evidence>
<comment type="caution">
    <text evidence="12">The sequence shown here is derived from an EMBL/GenBank/DDBJ whole genome shotgun (WGS) entry which is preliminary data.</text>
</comment>
<evidence type="ECO:0000313" key="12">
    <source>
        <dbReference type="EMBL" id="CAH3169607.1"/>
    </source>
</evidence>
<evidence type="ECO:0000256" key="4">
    <source>
        <dbReference type="ARBA" id="ARBA00023125"/>
    </source>
</evidence>
<evidence type="ECO:0000256" key="2">
    <source>
        <dbReference type="ARBA" id="ARBA00022473"/>
    </source>
</evidence>
<keyword evidence="13" id="KW-1185">Reference proteome</keyword>
<dbReference type="InterPro" id="IPR001356">
    <property type="entry name" value="HD"/>
</dbReference>
<dbReference type="Pfam" id="PF00046">
    <property type="entry name" value="Homeodomain"/>
    <property type="match status" value="1"/>
</dbReference>
<dbReference type="PROSITE" id="PS00027">
    <property type="entry name" value="HOMEOBOX_1"/>
    <property type="match status" value="1"/>
</dbReference>
<keyword evidence="3" id="KW-0805">Transcription regulation</keyword>
<accession>A0ABN8QT20</accession>
<feature type="domain" description="Homeobox" evidence="11">
    <location>
        <begin position="82"/>
        <end position="142"/>
    </location>
</feature>
<keyword evidence="4 8" id="KW-0238">DNA-binding</keyword>